<comment type="caution">
    <text evidence="1">The sequence shown here is derived from an EMBL/GenBank/DDBJ whole genome shotgun (WGS) entry which is preliminary data.</text>
</comment>
<dbReference type="RefSeq" id="WP_141272368.1">
    <property type="nucleotide sequence ID" value="NZ_BJLH01000015.1"/>
</dbReference>
<keyword evidence="2" id="KW-1185">Reference proteome</keyword>
<reference evidence="1 2" key="1">
    <citation type="submission" date="2019-06" db="EMBL/GenBank/DDBJ databases">
        <title>Whole genome shotgun sequence of Vibrio comitans NBRC 102076.</title>
        <authorList>
            <person name="Hosoyama A."/>
            <person name="Uohara A."/>
            <person name="Ohji S."/>
            <person name="Ichikawa N."/>
        </authorList>
    </citation>
    <scope>NUCLEOTIDE SEQUENCE [LARGE SCALE GENOMIC DNA]</scope>
    <source>
        <strain evidence="1 2">NBRC 102076</strain>
    </source>
</reference>
<dbReference type="OrthoDB" id="6638088at2"/>
<dbReference type="Proteomes" id="UP000318242">
    <property type="component" value="Unassembled WGS sequence"/>
</dbReference>
<dbReference type="AlphaFoldDB" id="A0A4Y3IR54"/>
<accession>A0A4Y3IR54</accession>
<name>A0A4Y3IR54_9VIBR</name>
<dbReference type="SUPFAM" id="SSF53756">
    <property type="entry name" value="UDP-Glycosyltransferase/glycogen phosphorylase"/>
    <property type="match status" value="1"/>
</dbReference>
<organism evidence="1 2">
    <name type="scientific">Vibrio comitans NBRC 102076</name>
    <dbReference type="NCBI Taxonomy" id="1219078"/>
    <lineage>
        <taxon>Bacteria</taxon>
        <taxon>Pseudomonadati</taxon>
        <taxon>Pseudomonadota</taxon>
        <taxon>Gammaproteobacteria</taxon>
        <taxon>Vibrionales</taxon>
        <taxon>Vibrionaceae</taxon>
        <taxon>Vibrio</taxon>
    </lineage>
</organism>
<proteinExistence type="predicted"/>
<dbReference type="EMBL" id="BJLH01000015">
    <property type="protein sequence ID" value="GEA61973.1"/>
    <property type="molecule type" value="Genomic_DNA"/>
</dbReference>
<evidence type="ECO:0008006" key="3">
    <source>
        <dbReference type="Google" id="ProtNLM"/>
    </source>
</evidence>
<gene>
    <name evidence="1" type="ORF">VCO01S_31660</name>
</gene>
<evidence type="ECO:0000313" key="2">
    <source>
        <dbReference type="Proteomes" id="UP000318242"/>
    </source>
</evidence>
<sequence length="363" mass="41182">MRILLIGEFSSLHYNLKKGLEEIGHSVTLASNGDGFKNIPRDIDLNGTGGKIRRNLIKLFRTTKTILSASKYDVVQVINPFCLFGQAEVNYLLMRLLRTRSKNLYLLAAGCDAYYWRYSRSKLRYGPFDETLLYDHKKTKHFLSSDKALIINEKIVKIVDGIIPIMYEYSVGYEGTKNKLATIPIPIDIGSIDYQQNRFDEKLVFFHGLNRYGFKGTKHVEQAFEVLKNKYGDSVDFIIEGNMTLEDYLALMSRTNVIVDQTSSYSLGLNGLYALAMGKVVLGGSEPESLEELNIETSPVMNILPNYENIVGVIEGIITNKQMIESASLKGRKFVEKHHNYVGVATKYCEVWNDDMTSRTLMS</sequence>
<evidence type="ECO:0000313" key="1">
    <source>
        <dbReference type="EMBL" id="GEA61973.1"/>
    </source>
</evidence>
<protein>
    <recommendedName>
        <fullName evidence="3">Glycosyl transferase</fullName>
    </recommendedName>
</protein>